<reference evidence="2 3" key="1">
    <citation type="journal article" date="2020" name="Nature">
        <title>Six reference-quality genomes reveal evolution of bat adaptations.</title>
        <authorList>
            <person name="Jebb D."/>
            <person name="Huang Z."/>
            <person name="Pippel M."/>
            <person name="Hughes G.M."/>
            <person name="Lavrichenko K."/>
            <person name="Devanna P."/>
            <person name="Winkler S."/>
            <person name="Jermiin L.S."/>
            <person name="Skirmuntt E.C."/>
            <person name="Katzourakis A."/>
            <person name="Burkitt-Gray L."/>
            <person name="Ray D.A."/>
            <person name="Sullivan K.A.M."/>
            <person name="Roscito J.G."/>
            <person name="Kirilenko B.M."/>
            <person name="Davalos L.M."/>
            <person name="Corthals A.P."/>
            <person name="Power M.L."/>
            <person name="Jones G."/>
            <person name="Ransome R.D."/>
            <person name="Dechmann D.K.N."/>
            <person name="Locatelli A.G."/>
            <person name="Puechmaille S.J."/>
            <person name="Fedrigo O."/>
            <person name="Jarvis E.D."/>
            <person name="Hiller M."/>
            <person name="Vernes S.C."/>
            <person name="Myers E.W."/>
            <person name="Teeling E.C."/>
        </authorList>
    </citation>
    <scope>NUCLEOTIDE SEQUENCE [LARGE SCALE GENOMIC DNA]</scope>
    <source>
        <strain evidence="2">Bat1K_MPI-CBG_1</strain>
    </source>
</reference>
<sequence>MWGFSLVCVCVSGAPTWHSLRSPCHTWSTCRASCPNAFAGVSLAWNFCRSSTHDTRVCSDSMTPGGWGHELQASWMLCVALQTYVAAEGTPPYPPPHTHTLCSTVGSTRGHSPQGHLRLVEMQQALVEDLLRYMLPSQVQQQSQSSQCGRGSQRHYRGNKGRLLIQCTSKRLLSQKLWPPLLQIQSVWPAWMHGHT</sequence>
<feature type="chain" id="PRO_5032640749" description="Secreted protein" evidence="1">
    <location>
        <begin position="20"/>
        <end position="196"/>
    </location>
</feature>
<dbReference type="AlphaFoldDB" id="A0A833ZLY1"/>
<proteinExistence type="predicted"/>
<dbReference type="Proteomes" id="UP000664940">
    <property type="component" value="Unassembled WGS sequence"/>
</dbReference>
<evidence type="ECO:0000313" key="3">
    <source>
        <dbReference type="Proteomes" id="UP000664940"/>
    </source>
</evidence>
<name>A0A833ZLY1_9CHIR</name>
<evidence type="ECO:0008006" key="4">
    <source>
        <dbReference type="Google" id="ProtNLM"/>
    </source>
</evidence>
<accession>A0A833ZLY1</accession>
<evidence type="ECO:0000313" key="2">
    <source>
        <dbReference type="EMBL" id="KAF6094922.1"/>
    </source>
</evidence>
<protein>
    <recommendedName>
        <fullName evidence="4">Secreted protein</fullName>
    </recommendedName>
</protein>
<gene>
    <name evidence="2" type="ORF">HJG60_011986</name>
</gene>
<evidence type="ECO:0000256" key="1">
    <source>
        <dbReference type="SAM" id="SignalP"/>
    </source>
</evidence>
<dbReference type="EMBL" id="JABVXQ010000008">
    <property type="protein sequence ID" value="KAF6094922.1"/>
    <property type="molecule type" value="Genomic_DNA"/>
</dbReference>
<comment type="caution">
    <text evidence="2">The sequence shown here is derived from an EMBL/GenBank/DDBJ whole genome shotgun (WGS) entry which is preliminary data.</text>
</comment>
<feature type="signal peptide" evidence="1">
    <location>
        <begin position="1"/>
        <end position="19"/>
    </location>
</feature>
<keyword evidence="1" id="KW-0732">Signal</keyword>
<organism evidence="2 3">
    <name type="scientific">Phyllostomus discolor</name>
    <name type="common">pale spear-nosed bat</name>
    <dbReference type="NCBI Taxonomy" id="89673"/>
    <lineage>
        <taxon>Eukaryota</taxon>
        <taxon>Metazoa</taxon>
        <taxon>Chordata</taxon>
        <taxon>Craniata</taxon>
        <taxon>Vertebrata</taxon>
        <taxon>Euteleostomi</taxon>
        <taxon>Mammalia</taxon>
        <taxon>Eutheria</taxon>
        <taxon>Laurasiatheria</taxon>
        <taxon>Chiroptera</taxon>
        <taxon>Yangochiroptera</taxon>
        <taxon>Phyllostomidae</taxon>
        <taxon>Phyllostominae</taxon>
        <taxon>Phyllostomus</taxon>
    </lineage>
</organism>